<sequence>MAQPITNQALLLPITEQLKISKLELFKAFILILNSKKTKIKMQ</sequence>
<proteinExistence type="predicted"/>
<evidence type="ECO:0000313" key="1">
    <source>
        <dbReference type="EMBL" id="EKS45025.1"/>
    </source>
</evidence>
<protein>
    <submittedName>
        <fullName evidence="1">Uncharacterized protein</fullName>
    </submittedName>
</protein>
<dbReference type="EMBL" id="AMQK01000006">
    <property type="protein sequence ID" value="EKS45025.1"/>
    <property type="molecule type" value="Genomic_DNA"/>
</dbReference>
<keyword evidence="2" id="KW-1185">Reference proteome</keyword>
<gene>
    <name evidence="1" type="ORF">BbINS_02134</name>
</gene>
<accession>A0ABN0IH07</accession>
<dbReference type="Proteomes" id="UP000009359">
    <property type="component" value="Unassembled WGS sequence"/>
</dbReference>
<comment type="caution">
    <text evidence="1">The sequence shown here is derived from an EMBL/GenBank/DDBJ whole genome shotgun (WGS) entry which is preliminary data.</text>
</comment>
<name>A0ABN0IH07_BARBA</name>
<evidence type="ECO:0000313" key="2">
    <source>
        <dbReference type="Proteomes" id="UP000009359"/>
    </source>
</evidence>
<organism evidence="1 2">
    <name type="scientific">Bartonella bacilliformis INS</name>
    <dbReference type="NCBI Taxonomy" id="1206782"/>
    <lineage>
        <taxon>Bacteria</taxon>
        <taxon>Pseudomonadati</taxon>
        <taxon>Pseudomonadota</taxon>
        <taxon>Alphaproteobacteria</taxon>
        <taxon>Hyphomicrobiales</taxon>
        <taxon>Bartonellaceae</taxon>
        <taxon>Bartonella</taxon>
    </lineage>
</organism>
<dbReference type="SUPFAM" id="SSF58022">
    <property type="entry name" value="XRCC4, C-terminal oligomerization domain"/>
    <property type="match status" value="1"/>
</dbReference>
<reference evidence="1 2" key="1">
    <citation type="journal article" date="2013" name="Genome Announc.">
        <title>Whole Genome Sequencing and Comparative Analysis of Bartonella bacilliformis Strain INS, the Causative Agent of Carrion's Disease.</title>
        <authorList>
            <person name="Tarazona D."/>
            <person name="Padilla C."/>
            <person name="Caceres O."/>
            <person name="Montenegro J.D."/>
            <person name="Bailon H."/>
            <person name="Ventura G."/>
            <person name="Mendoza G."/>
            <person name="Anaya E."/>
            <person name="Guio H."/>
        </authorList>
    </citation>
    <scope>NUCLEOTIDE SEQUENCE [LARGE SCALE GENOMIC DNA]</scope>
    <source>
        <strain evidence="1 2">INS</strain>
    </source>
</reference>